<protein>
    <submittedName>
        <fullName evidence="2">Nuclear transport factor 2 family protein</fullName>
    </submittedName>
</protein>
<dbReference type="InterPro" id="IPR037401">
    <property type="entry name" value="SnoaL-like"/>
</dbReference>
<gene>
    <name evidence="2" type="ORF">ACTOB_002854</name>
</gene>
<keyword evidence="3" id="KW-1185">Reference proteome</keyword>
<proteinExistence type="predicted"/>
<dbReference type="Gene3D" id="3.10.450.50">
    <property type="match status" value="1"/>
</dbReference>
<evidence type="ECO:0000313" key="3">
    <source>
        <dbReference type="Proteomes" id="UP001240150"/>
    </source>
</evidence>
<evidence type="ECO:0000313" key="2">
    <source>
        <dbReference type="EMBL" id="WIM99210.1"/>
    </source>
</evidence>
<dbReference type="EMBL" id="CP126980">
    <property type="protein sequence ID" value="WIM99210.1"/>
    <property type="molecule type" value="Genomic_DNA"/>
</dbReference>
<organism evidence="2 3">
    <name type="scientific">Actinoplanes oblitus</name>
    <dbReference type="NCBI Taxonomy" id="3040509"/>
    <lineage>
        <taxon>Bacteria</taxon>
        <taxon>Bacillati</taxon>
        <taxon>Actinomycetota</taxon>
        <taxon>Actinomycetes</taxon>
        <taxon>Micromonosporales</taxon>
        <taxon>Micromonosporaceae</taxon>
        <taxon>Actinoplanes</taxon>
    </lineage>
</organism>
<dbReference type="SUPFAM" id="SSF54427">
    <property type="entry name" value="NTF2-like"/>
    <property type="match status" value="1"/>
</dbReference>
<dbReference type="RefSeq" id="WP_284920649.1">
    <property type="nucleotide sequence ID" value="NZ_CP126980.1"/>
</dbReference>
<dbReference type="InterPro" id="IPR032710">
    <property type="entry name" value="NTF2-like_dom_sf"/>
</dbReference>
<dbReference type="Proteomes" id="UP001240150">
    <property type="component" value="Chromosome"/>
</dbReference>
<feature type="domain" description="SnoaL-like" evidence="1">
    <location>
        <begin position="13"/>
        <end position="111"/>
    </location>
</feature>
<evidence type="ECO:0000259" key="1">
    <source>
        <dbReference type="Pfam" id="PF12680"/>
    </source>
</evidence>
<accession>A0ABY8WTT3</accession>
<sequence>MSRADELAAAWVAFWNGDLSRAGTLLSSGFRIHFAGGNDAALAGDRVRGPAEMAAYVEDFREQRPGLRFTLDGPPVAGDAGFAIRWTAQRAGVHVGGIDLLHLAGDRIAEVWSVTGERPFPG</sequence>
<name>A0ABY8WTT3_9ACTN</name>
<reference evidence="2 3" key="1">
    <citation type="submission" date="2023-06" db="EMBL/GenBank/DDBJ databases">
        <authorList>
            <person name="Yushchuk O."/>
            <person name="Binda E."/>
            <person name="Ruckert-Reed C."/>
            <person name="Fedorenko V."/>
            <person name="Kalinowski J."/>
            <person name="Marinelli F."/>
        </authorList>
    </citation>
    <scope>NUCLEOTIDE SEQUENCE [LARGE SCALE GENOMIC DNA]</scope>
    <source>
        <strain evidence="2 3">NRRL 3884</strain>
    </source>
</reference>
<dbReference type="Pfam" id="PF12680">
    <property type="entry name" value="SnoaL_2"/>
    <property type="match status" value="1"/>
</dbReference>